<dbReference type="InterPro" id="IPR017853">
    <property type="entry name" value="GH"/>
</dbReference>
<dbReference type="Pfam" id="PF00150">
    <property type="entry name" value="Cellulase"/>
    <property type="match status" value="1"/>
</dbReference>
<sequence length="540" mass="59253">MASVLPTVSVAEVTVVRPKPATNAGPGSPVNGDRVEHPDTIDVVPVTKPQDPATFRGKYIIWPGLFLFVALTAGAIYLITANSINQRNAMLDRVNGFDTRFKINGTSGGGTTVVLPEAPGGSRNPQVYPKRGCAQANYVSKNGQLYAEANGKSVPFSIKGINWSGMETGFAIPFGLWANPQNGTTLFEIASFLAENRFNAVRLPLAINYIVNNQPPIVAIVNTYENAALNVTNYLSAITSIVQAFEFRNISVLLDLHTISGYENGGLPWQNAADQAKYLHAVDILTSTFCKAGFWNILGIDVKNEPYLGTWGDNSPNDFRLQAQIIANQMLKGCPNWLAFIEGISTGQQLTMDNENFYFYDWWGGGLEGAANAPVQLNVPHKVVYAPHYYNPAVYPQKYFLKGGYNNGELVVNYQELDDAGLKNRIHMTAEHMFGHLRHSQDGAVVLGEFGGLYTQDAHPMKTTQRATKFLMQEMMQPGYAGGFLWSLNPESGYQYNPSDTRVNAQEGILQLSWTAVNEPFLHALTALDALPNLKTMPCL</sequence>
<evidence type="ECO:0000256" key="7">
    <source>
        <dbReference type="RuleBase" id="RU361153"/>
    </source>
</evidence>
<evidence type="ECO:0000313" key="11">
    <source>
        <dbReference type="EMBL" id="VFT93160.1"/>
    </source>
</evidence>
<keyword evidence="8" id="KW-1133">Transmembrane helix</keyword>
<feature type="domain" description="Glycoside hydrolase family 5" evidence="9">
    <location>
        <begin position="159"/>
        <end position="491"/>
    </location>
</feature>
<evidence type="ECO:0000256" key="5">
    <source>
        <dbReference type="ARBA" id="ARBA00023295"/>
    </source>
</evidence>
<reference evidence="10" key="2">
    <citation type="submission" date="2019-06" db="EMBL/GenBank/DDBJ databases">
        <title>Genomics analysis of Aphanomyces spp. identifies a new class of oomycete effector associated with host adaptation.</title>
        <authorList>
            <person name="Gaulin E."/>
        </authorList>
    </citation>
    <scope>NUCLEOTIDE SEQUENCE</scope>
    <source>
        <strain evidence="10">CBS 578.67</strain>
    </source>
</reference>
<dbReference type="OrthoDB" id="442731at2759"/>
<evidence type="ECO:0000313" key="10">
    <source>
        <dbReference type="EMBL" id="KAF0692572.1"/>
    </source>
</evidence>
<keyword evidence="6" id="KW-0624">Polysaccharide degradation</keyword>
<dbReference type="AlphaFoldDB" id="A0A485L778"/>
<keyword evidence="8" id="KW-0812">Transmembrane</keyword>
<evidence type="ECO:0000256" key="8">
    <source>
        <dbReference type="SAM" id="Phobius"/>
    </source>
</evidence>
<dbReference type="EMBL" id="CAADRA010005890">
    <property type="protein sequence ID" value="VFT93160.1"/>
    <property type="molecule type" value="Genomic_DNA"/>
</dbReference>
<dbReference type="EMBL" id="VJMH01005869">
    <property type="protein sequence ID" value="KAF0692572.1"/>
    <property type="molecule type" value="Genomic_DNA"/>
</dbReference>
<keyword evidence="12" id="KW-1185">Reference proteome</keyword>
<dbReference type="PANTHER" id="PTHR35923:SF2">
    <property type="entry name" value="ENDOGLUCANASE"/>
    <property type="match status" value="1"/>
</dbReference>
<dbReference type="Proteomes" id="UP000332933">
    <property type="component" value="Unassembled WGS sequence"/>
</dbReference>
<name>A0A485L778_9STRA</name>
<keyword evidence="8" id="KW-0472">Membrane</keyword>
<gene>
    <name evidence="11" type="primary">Aste57867_16384</name>
    <name evidence="10" type="ORF">As57867_016327</name>
    <name evidence="11" type="ORF">ASTE57867_16384</name>
</gene>
<keyword evidence="4" id="KW-0119">Carbohydrate metabolism</keyword>
<evidence type="ECO:0000256" key="3">
    <source>
        <dbReference type="ARBA" id="ARBA00023001"/>
    </source>
</evidence>
<protein>
    <submittedName>
        <fullName evidence="11">Aste57867_16384 protein</fullName>
    </submittedName>
</protein>
<proteinExistence type="inferred from homology"/>
<evidence type="ECO:0000259" key="9">
    <source>
        <dbReference type="Pfam" id="PF00150"/>
    </source>
</evidence>
<dbReference type="InterPro" id="IPR001547">
    <property type="entry name" value="Glyco_hydro_5"/>
</dbReference>
<dbReference type="SUPFAM" id="SSF51445">
    <property type="entry name" value="(Trans)glycosidases"/>
    <property type="match status" value="1"/>
</dbReference>
<comment type="similarity">
    <text evidence="1 7">Belongs to the glycosyl hydrolase 5 (cellulase A) family.</text>
</comment>
<evidence type="ECO:0000313" key="12">
    <source>
        <dbReference type="Proteomes" id="UP000332933"/>
    </source>
</evidence>
<evidence type="ECO:0000256" key="1">
    <source>
        <dbReference type="ARBA" id="ARBA00005641"/>
    </source>
</evidence>
<reference evidence="11 12" key="1">
    <citation type="submission" date="2019-03" db="EMBL/GenBank/DDBJ databases">
        <authorList>
            <person name="Gaulin E."/>
            <person name="Dumas B."/>
        </authorList>
    </citation>
    <scope>NUCLEOTIDE SEQUENCE [LARGE SCALE GENOMIC DNA]</scope>
    <source>
        <strain evidence="11">CBS 568.67</strain>
    </source>
</reference>
<keyword evidence="3" id="KW-0136">Cellulose degradation</keyword>
<accession>A0A485L778</accession>
<keyword evidence="5 7" id="KW-0326">Glycosidase</keyword>
<feature type="transmembrane region" description="Helical" evidence="8">
    <location>
        <begin position="59"/>
        <end position="80"/>
    </location>
</feature>
<keyword evidence="2 7" id="KW-0378">Hydrolase</keyword>
<dbReference type="Gene3D" id="3.20.20.80">
    <property type="entry name" value="Glycosidases"/>
    <property type="match status" value="1"/>
</dbReference>
<dbReference type="GO" id="GO:0030245">
    <property type="term" value="P:cellulose catabolic process"/>
    <property type="evidence" value="ECO:0007669"/>
    <property type="project" value="UniProtKB-KW"/>
</dbReference>
<evidence type="ECO:0000256" key="2">
    <source>
        <dbReference type="ARBA" id="ARBA00022801"/>
    </source>
</evidence>
<dbReference type="GO" id="GO:0004553">
    <property type="term" value="F:hydrolase activity, hydrolyzing O-glycosyl compounds"/>
    <property type="evidence" value="ECO:0007669"/>
    <property type="project" value="InterPro"/>
</dbReference>
<evidence type="ECO:0000256" key="6">
    <source>
        <dbReference type="ARBA" id="ARBA00023326"/>
    </source>
</evidence>
<evidence type="ECO:0000256" key="4">
    <source>
        <dbReference type="ARBA" id="ARBA00023277"/>
    </source>
</evidence>
<organism evidence="11 12">
    <name type="scientific">Aphanomyces stellatus</name>
    <dbReference type="NCBI Taxonomy" id="120398"/>
    <lineage>
        <taxon>Eukaryota</taxon>
        <taxon>Sar</taxon>
        <taxon>Stramenopiles</taxon>
        <taxon>Oomycota</taxon>
        <taxon>Saprolegniomycetes</taxon>
        <taxon>Saprolegniales</taxon>
        <taxon>Verrucalvaceae</taxon>
        <taxon>Aphanomyces</taxon>
    </lineage>
</organism>
<dbReference type="PANTHER" id="PTHR35923">
    <property type="entry name" value="MAJOR EXTRACELLULAR ENDOGLUCANASE"/>
    <property type="match status" value="1"/>
</dbReference>